<keyword evidence="2" id="KW-1185">Reference proteome</keyword>
<gene>
    <name evidence="1" type="ORF">SAMN05444371_2938</name>
</gene>
<dbReference type="Proteomes" id="UP000184498">
    <property type="component" value="Unassembled WGS sequence"/>
</dbReference>
<protein>
    <submittedName>
        <fullName evidence="1">Uncharacterized protein</fullName>
    </submittedName>
</protein>
<dbReference type="RefSeq" id="WP_072999366.1">
    <property type="nucleotide sequence ID" value="NZ_FRAM01000003.1"/>
</dbReference>
<name>A0A1M6TKK2_9FLAO</name>
<sequence>MEDNEIYDLKYVLAEFIYPRLKVFKAKIDNKQIISIPDFDIYSDLEGRKMNTQQLCDFWAEKIAEMIFSFEYCLYPERFSKMNEEEAKEKYQYGLIIFAKYFNDLWI</sequence>
<accession>A0A1M6TKK2</accession>
<evidence type="ECO:0000313" key="2">
    <source>
        <dbReference type="Proteomes" id="UP000184498"/>
    </source>
</evidence>
<proteinExistence type="predicted"/>
<dbReference type="STRING" id="216903.SAMN05444371_2938"/>
<evidence type="ECO:0000313" key="1">
    <source>
        <dbReference type="EMBL" id="SHK57436.1"/>
    </source>
</evidence>
<dbReference type="AlphaFoldDB" id="A0A1M6TKK2"/>
<reference evidence="2" key="1">
    <citation type="submission" date="2016-11" db="EMBL/GenBank/DDBJ databases">
        <authorList>
            <person name="Varghese N."/>
            <person name="Submissions S."/>
        </authorList>
    </citation>
    <scope>NUCLEOTIDE SEQUENCE [LARGE SCALE GENOMIC DNA]</scope>
    <source>
        <strain evidence="2">DSM 18016</strain>
    </source>
</reference>
<organism evidence="1 2">
    <name type="scientific">Epilithonimonas mollis</name>
    <dbReference type="NCBI Taxonomy" id="216903"/>
    <lineage>
        <taxon>Bacteria</taxon>
        <taxon>Pseudomonadati</taxon>
        <taxon>Bacteroidota</taxon>
        <taxon>Flavobacteriia</taxon>
        <taxon>Flavobacteriales</taxon>
        <taxon>Weeksellaceae</taxon>
        <taxon>Chryseobacterium group</taxon>
        <taxon>Epilithonimonas</taxon>
    </lineage>
</organism>
<dbReference type="EMBL" id="FRAM01000003">
    <property type="protein sequence ID" value="SHK57436.1"/>
    <property type="molecule type" value="Genomic_DNA"/>
</dbReference>
<dbReference type="OrthoDB" id="1258293at2"/>